<dbReference type="Proteomes" id="UP001597211">
    <property type="component" value="Unassembled WGS sequence"/>
</dbReference>
<comment type="similarity">
    <text evidence="1">Belongs to the bleomycin resistance protein family.</text>
</comment>
<reference evidence="6" key="1">
    <citation type="journal article" date="2019" name="Int. J. Syst. Evol. Microbiol.">
        <title>The Global Catalogue of Microorganisms (GCM) 10K type strain sequencing project: providing services to taxonomists for standard genome sequencing and annotation.</title>
        <authorList>
            <consortium name="The Broad Institute Genomics Platform"/>
            <consortium name="The Broad Institute Genome Sequencing Center for Infectious Disease"/>
            <person name="Wu L."/>
            <person name="Ma J."/>
        </authorList>
    </citation>
    <scope>NUCLEOTIDE SEQUENCE [LARGE SCALE GENOMIC DNA]</scope>
    <source>
        <strain evidence="6">CCUG 48216</strain>
    </source>
</reference>
<evidence type="ECO:0000256" key="2">
    <source>
        <dbReference type="ARBA" id="ARBA00021572"/>
    </source>
</evidence>
<feature type="domain" description="VOC" evidence="4">
    <location>
        <begin position="2"/>
        <end position="119"/>
    </location>
</feature>
<evidence type="ECO:0000313" key="6">
    <source>
        <dbReference type="Proteomes" id="UP001597211"/>
    </source>
</evidence>
<dbReference type="InterPro" id="IPR000335">
    <property type="entry name" value="Bleomycin-R"/>
</dbReference>
<dbReference type="SUPFAM" id="SSF54593">
    <property type="entry name" value="Glyoxalase/Bleomycin resistance protein/Dihydroxybiphenyl dioxygenase"/>
    <property type="match status" value="1"/>
</dbReference>
<dbReference type="RefSeq" id="WP_240271656.1">
    <property type="nucleotide sequence ID" value="NZ_JAKSXN010000102.1"/>
</dbReference>
<evidence type="ECO:0000256" key="1">
    <source>
        <dbReference type="ARBA" id="ARBA00011051"/>
    </source>
</evidence>
<comment type="caution">
    <text evidence="5">The sequence shown here is derived from an EMBL/GenBank/DDBJ whole genome shotgun (WGS) entry which is preliminary data.</text>
</comment>
<accession>A0ABW3SIH4</accession>
<proteinExistence type="inferred from homology"/>
<evidence type="ECO:0000259" key="4">
    <source>
        <dbReference type="PROSITE" id="PS51819"/>
    </source>
</evidence>
<dbReference type="EMBL" id="JBHTKZ010000091">
    <property type="protein sequence ID" value="MFD1184409.1"/>
    <property type="molecule type" value="Genomic_DNA"/>
</dbReference>
<evidence type="ECO:0000313" key="5">
    <source>
        <dbReference type="EMBL" id="MFD1184409.1"/>
    </source>
</evidence>
<name>A0ABW3SIH4_9BACL</name>
<dbReference type="Pfam" id="PF19581">
    <property type="entry name" value="Glyoxalase_7"/>
    <property type="match status" value="1"/>
</dbReference>
<keyword evidence="3" id="KW-0046">Antibiotic resistance</keyword>
<evidence type="ECO:0000256" key="3">
    <source>
        <dbReference type="ARBA" id="ARBA00023251"/>
    </source>
</evidence>
<gene>
    <name evidence="5" type="ORF">ACFQ2Z_24070</name>
</gene>
<organism evidence="5 6">
    <name type="scientific">Paenibacillus timonensis</name>
    <dbReference type="NCBI Taxonomy" id="225915"/>
    <lineage>
        <taxon>Bacteria</taxon>
        <taxon>Bacillati</taxon>
        <taxon>Bacillota</taxon>
        <taxon>Bacilli</taxon>
        <taxon>Bacillales</taxon>
        <taxon>Paenibacillaceae</taxon>
        <taxon>Paenibacillus</taxon>
    </lineage>
</organism>
<dbReference type="Gene3D" id="3.10.180.10">
    <property type="entry name" value="2,3-Dihydroxybiphenyl 1,2-Dioxygenase, domain 1"/>
    <property type="match status" value="1"/>
</dbReference>
<dbReference type="InterPro" id="IPR037523">
    <property type="entry name" value="VOC_core"/>
</dbReference>
<dbReference type="PROSITE" id="PS51819">
    <property type="entry name" value="VOC"/>
    <property type="match status" value="1"/>
</dbReference>
<keyword evidence="6" id="KW-1185">Reference proteome</keyword>
<dbReference type="InterPro" id="IPR029068">
    <property type="entry name" value="Glyas_Bleomycin-R_OHBP_Dase"/>
</dbReference>
<protein>
    <recommendedName>
        <fullName evidence="2">Bleomycin resistance protein</fullName>
    </recommendedName>
</protein>
<sequence>MSLGHVIPMFRMFDEDKAKEFYLDYLDFRLDWEHRFEDDLPLYMQVSKDHFILHLTEHHGDCSPGSAIRIAIEELEEFHQVLLGKKYKNLRPGIEVTEWDTKEMCLLDPFGNKLIFYEEI</sequence>